<dbReference type="AlphaFoldDB" id="A0A1A9VVR7"/>
<dbReference type="EnsemblMetazoa" id="GAUT049260-RA">
    <property type="protein sequence ID" value="GAUT049260-PA"/>
    <property type="gene ID" value="GAUT049260"/>
</dbReference>
<sequence length="152" mass="16568">MRICAPVRVFATLKRATVVGVCSKDLPDNKYCKETISGCALTTLTMSTDRKNRYLLIANSTTTATAYHIQNFWRSVDLPSATASGNIASKAENTKKLLQIDSDSNDNNPDEEASGIRWSSIAVYASAKIASLTIDAKDSDAEISKDNNNDER</sequence>
<evidence type="ECO:0000313" key="1">
    <source>
        <dbReference type="EnsemblMetazoa" id="GAUT049260-PA"/>
    </source>
</evidence>
<evidence type="ECO:0000313" key="2">
    <source>
        <dbReference type="Proteomes" id="UP000078200"/>
    </source>
</evidence>
<name>A0A1A9VVR7_GLOAU</name>
<organism evidence="1 2">
    <name type="scientific">Glossina austeni</name>
    <name type="common">Savannah tsetse fly</name>
    <dbReference type="NCBI Taxonomy" id="7395"/>
    <lineage>
        <taxon>Eukaryota</taxon>
        <taxon>Metazoa</taxon>
        <taxon>Ecdysozoa</taxon>
        <taxon>Arthropoda</taxon>
        <taxon>Hexapoda</taxon>
        <taxon>Insecta</taxon>
        <taxon>Pterygota</taxon>
        <taxon>Neoptera</taxon>
        <taxon>Endopterygota</taxon>
        <taxon>Diptera</taxon>
        <taxon>Brachycera</taxon>
        <taxon>Muscomorpha</taxon>
        <taxon>Hippoboscoidea</taxon>
        <taxon>Glossinidae</taxon>
        <taxon>Glossina</taxon>
    </lineage>
</organism>
<reference evidence="1" key="1">
    <citation type="submission" date="2020-05" db="UniProtKB">
        <authorList>
            <consortium name="EnsemblMetazoa"/>
        </authorList>
    </citation>
    <scope>IDENTIFICATION</scope>
    <source>
        <strain evidence="1">TTRI</strain>
    </source>
</reference>
<protein>
    <submittedName>
        <fullName evidence="1">Uncharacterized protein</fullName>
    </submittedName>
</protein>
<keyword evidence="2" id="KW-1185">Reference proteome</keyword>
<accession>A0A1A9VVR7</accession>
<dbReference type="VEuPathDB" id="VectorBase:GAUT049260"/>
<proteinExistence type="predicted"/>
<dbReference type="Proteomes" id="UP000078200">
    <property type="component" value="Unassembled WGS sequence"/>
</dbReference>